<reference evidence="1" key="1">
    <citation type="journal article" date="2021" name="Proc. Natl. Acad. Sci. U.S.A.">
        <title>A Catalog of Tens of Thousands of Viruses from Human Metagenomes Reveals Hidden Associations with Chronic Diseases.</title>
        <authorList>
            <person name="Tisza M.J."/>
            <person name="Buck C.B."/>
        </authorList>
    </citation>
    <scope>NUCLEOTIDE SEQUENCE</scope>
    <source>
        <strain evidence="1">Ct5tj9</strain>
    </source>
</reference>
<sequence>MVLCNGLILISGRREKEQNKYDSTRKNRHLDSLNLLILLVIEREP</sequence>
<evidence type="ECO:0000313" key="1">
    <source>
        <dbReference type="EMBL" id="DAD69174.1"/>
    </source>
</evidence>
<name>A0A8S5LGR9_9CAUD</name>
<protein>
    <submittedName>
        <fullName evidence="1">Uncharacterized protein</fullName>
    </submittedName>
</protein>
<organism evidence="1">
    <name type="scientific">Siphoviridae sp. ct5tj9</name>
    <dbReference type="NCBI Taxonomy" id="2823564"/>
    <lineage>
        <taxon>Viruses</taxon>
        <taxon>Duplodnaviria</taxon>
        <taxon>Heunggongvirae</taxon>
        <taxon>Uroviricota</taxon>
        <taxon>Caudoviricetes</taxon>
    </lineage>
</organism>
<dbReference type="EMBL" id="BK014716">
    <property type="protein sequence ID" value="DAD69174.1"/>
    <property type="molecule type" value="Genomic_DNA"/>
</dbReference>
<accession>A0A8S5LGR9</accession>
<proteinExistence type="predicted"/>